<organism evidence="2">
    <name type="scientific">marine metagenome</name>
    <dbReference type="NCBI Taxonomy" id="408172"/>
    <lineage>
        <taxon>unclassified sequences</taxon>
        <taxon>metagenomes</taxon>
        <taxon>ecological metagenomes</taxon>
    </lineage>
</organism>
<protein>
    <recommendedName>
        <fullName evidence="3">Photosynthesis system II assembly factor Ycf48/Hcf136-like domain-containing protein</fullName>
    </recommendedName>
</protein>
<accession>A0A382WYM1</accession>
<feature type="non-terminal residue" evidence="2">
    <location>
        <position position="1"/>
    </location>
</feature>
<name>A0A382WYM1_9ZZZZ</name>
<dbReference type="InterPro" id="IPR036278">
    <property type="entry name" value="Sialidase_sf"/>
</dbReference>
<dbReference type="AlphaFoldDB" id="A0A382WYM1"/>
<evidence type="ECO:0000256" key="1">
    <source>
        <dbReference type="SAM" id="MobiDB-lite"/>
    </source>
</evidence>
<feature type="region of interest" description="Disordered" evidence="1">
    <location>
        <begin position="1"/>
        <end position="20"/>
    </location>
</feature>
<dbReference type="EMBL" id="UINC01163607">
    <property type="protein sequence ID" value="SVD64007.1"/>
    <property type="molecule type" value="Genomic_DNA"/>
</dbReference>
<sequence>QPTEAALPTRFHQDQSTPPLTGLVGTSMTDVVWSGRYLWVATERGLARWDPTVGNGLSPEDWITYTEANGLGRGSVSALAASGDTVWAATLFDSLGTGLARPPPVGSGLAWSTDGGITWVHVTNEALFDTLRTGFEGGPFTAVQNPCFGLSLEGDTVWAAFWSGSTIRSTDFGRTWERVLPGDGHRIVYSPLDVETDLRLLQFEADSLENAGADPAEIAQVRAAADSVALLHLLHRTFSVAAWGDTVWIGTASGVASSFDFGHTWTNHKMRLN</sequence>
<dbReference type="SUPFAM" id="SSF50939">
    <property type="entry name" value="Sialidases"/>
    <property type="match status" value="1"/>
</dbReference>
<evidence type="ECO:0008006" key="3">
    <source>
        <dbReference type="Google" id="ProtNLM"/>
    </source>
</evidence>
<reference evidence="2" key="1">
    <citation type="submission" date="2018-05" db="EMBL/GenBank/DDBJ databases">
        <authorList>
            <person name="Lanie J.A."/>
            <person name="Ng W.-L."/>
            <person name="Kazmierczak K.M."/>
            <person name="Andrzejewski T.M."/>
            <person name="Davidsen T.M."/>
            <person name="Wayne K.J."/>
            <person name="Tettelin H."/>
            <person name="Glass J.I."/>
            <person name="Rusch D."/>
            <person name="Podicherti R."/>
            <person name="Tsui H.-C.T."/>
            <person name="Winkler M.E."/>
        </authorList>
    </citation>
    <scope>NUCLEOTIDE SEQUENCE</scope>
</reference>
<evidence type="ECO:0000313" key="2">
    <source>
        <dbReference type="EMBL" id="SVD64007.1"/>
    </source>
</evidence>
<dbReference type="InterPro" id="IPR015943">
    <property type="entry name" value="WD40/YVTN_repeat-like_dom_sf"/>
</dbReference>
<gene>
    <name evidence="2" type="ORF">METZ01_LOCUS416861</name>
</gene>
<proteinExistence type="predicted"/>
<feature type="non-terminal residue" evidence="2">
    <location>
        <position position="273"/>
    </location>
</feature>
<dbReference type="Gene3D" id="2.130.10.10">
    <property type="entry name" value="YVTN repeat-like/Quinoprotein amine dehydrogenase"/>
    <property type="match status" value="1"/>
</dbReference>